<organism evidence="1 2">
    <name type="scientific">Pseudacidovorax intermedius</name>
    <dbReference type="NCBI Taxonomy" id="433924"/>
    <lineage>
        <taxon>Bacteria</taxon>
        <taxon>Pseudomonadati</taxon>
        <taxon>Pseudomonadota</taxon>
        <taxon>Betaproteobacteria</taxon>
        <taxon>Burkholderiales</taxon>
        <taxon>Comamonadaceae</taxon>
        <taxon>Pseudacidovorax</taxon>
    </lineage>
</organism>
<comment type="caution">
    <text evidence="1">The sequence shown here is derived from an EMBL/GenBank/DDBJ whole genome shotgun (WGS) entry which is preliminary data.</text>
</comment>
<protein>
    <submittedName>
        <fullName evidence="1">Uncharacterized protein</fullName>
    </submittedName>
</protein>
<sequence>MARINEPMAASALGHPTLLRVPAWYSERIQDEIVLPLPPEEYDIEPGEGINGRWVVTSSSGAVVYNGIGPVEVVRSPAPF</sequence>
<proteinExistence type="predicted"/>
<name>A0A370FKQ6_9BURK</name>
<gene>
    <name evidence="1" type="ORF">DFR41_104214</name>
</gene>
<dbReference type="AlphaFoldDB" id="A0A370FKQ6"/>
<dbReference type="RefSeq" id="WP_244917741.1">
    <property type="nucleotide sequence ID" value="NZ_QQAV01000004.1"/>
</dbReference>
<keyword evidence="2" id="KW-1185">Reference proteome</keyword>
<dbReference type="Proteomes" id="UP000255265">
    <property type="component" value="Unassembled WGS sequence"/>
</dbReference>
<reference evidence="1 2" key="1">
    <citation type="submission" date="2018-07" db="EMBL/GenBank/DDBJ databases">
        <title>Genomic Encyclopedia of Type Strains, Phase IV (KMG-IV): sequencing the most valuable type-strain genomes for metagenomic binning, comparative biology and taxonomic classification.</title>
        <authorList>
            <person name="Goeker M."/>
        </authorList>
    </citation>
    <scope>NUCLEOTIDE SEQUENCE [LARGE SCALE GENOMIC DNA]</scope>
    <source>
        <strain evidence="1 2">DSM 21352</strain>
    </source>
</reference>
<evidence type="ECO:0000313" key="2">
    <source>
        <dbReference type="Proteomes" id="UP000255265"/>
    </source>
</evidence>
<accession>A0A370FKQ6</accession>
<dbReference type="EMBL" id="QQAV01000004">
    <property type="protein sequence ID" value="RDI25158.1"/>
    <property type="molecule type" value="Genomic_DNA"/>
</dbReference>
<evidence type="ECO:0000313" key="1">
    <source>
        <dbReference type="EMBL" id="RDI25158.1"/>
    </source>
</evidence>